<evidence type="ECO:0000313" key="1">
    <source>
        <dbReference type="EMBL" id="NUU62636.1"/>
    </source>
</evidence>
<dbReference type="Proteomes" id="UP000564806">
    <property type="component" value="Unassembled WGS sequence"/>
</dbReference>
<protein>
    <submittedName>
        <fullName evidence="1">Uncharacterized protein</fullName>
    </submittedName>
</protein>
<dbReference type="AlphaFoldDB" id="A0A850EQ72"/>
<dbReference type="EMBL" id="JABWCS010000215">
    <property type="protein sequence ID" value="NUU62636.1"/>
    <property type="molecule type" value="Genomic_DNA"/>
</dbReference>
<comment type="caution">
    <text evidence="1">The sequence shown here is derived from an EMBL/GenBank/DDBJ whole genome shotgun (WGS) entry which is preliminary data.</text>
</comment>
<organism evidence="1 2">
    <name type="scientific">Paenibacillus agri</name>
    <dbReference type="NCBI Taxonomy" id="2744309"/>
    <lineage>
        <taxon>Bacteria</taxon>
        <taxon>Bacillati</taxon>
        <taxon>Bacillota</taxon>
        <taxon>Bacilli</taxon>
        <taxon>Bacillales</taxon>
        <taxon>Paenibacillaceae</taxon>
        <taxon>Paenibacillus</taxon>
    </lineage>
</organism>
<accession>A0A850EQ72</accession>
<gene>
    <name evidence="1" type="ORF">HPT30_20020</name>
</gene>
<name>A0A850EQ72_9BACL</name>
<reference evidence="1" key="1">
    <citation type="submission" date="2020-06" db="EMBL/GenBank/DDBJ databases">
        <title>Paenibacillus sp. nov., isolated from soil.</title>
        <authorList>
            <person name="Seo Y.L."/>
        </authorList>
    </citation>
    <scope>NUCLEOTIDE SEQUENCE [LARGE SCALE GENOMIC DNA]</scope>
    <source>
        <strain evidence="1">JW14</strain>
    </source>
</reference>
<proteinExistence type="predicted"/>
<sequence>MAEQYDDYKERIAALEASGDLSEAAKRLLEEMLGDLVESNRSNKALRRVILKTGQSSTMSTRLREALYE</sequence>
<evidence type="ECO:0000313" key="2">
    <source>
        <dbReference type="Proteomes" id="UP000564806"/>
    </source>
</evidence>
<dbReference type="RefSeq" id="WP_175373087.1">
    <property type="nucleotide sequence ID" value="NZ_JABWCS010000215.1"/>
</dbReference>
<keyword evidence="2" id="KW-1185">Reference proteome</keyword>